<gene>
    <name evidence="1" type="ORF">BpHYR1_044944</name>
</gene>
<proteinExistence type="predicted"/>
<sequence>MNVSLEKLSSIDHTLLALWYNFLYIIFKNECSTHKCIFIEKILNDNILAQMIIVVCLMFIKSKP</sequence>
<keyword evidence="2" id="KW-1185">Reference proteome</keyword>
<dbReference type="AlphaFoldDB" id="A0A3M7S091"/>
<evidence type="ECO:0000313" key="2">
    <source>
        <dbReference type="Proteomes" id="UP000276133"/>
    </source>
</evidence>
<accession>A0A3M7S091</accession>
<comment type="caution">
    <text evidence="1">The sequence shown here is derived from an EMBL/GenBank/DDBJ whole genome shotgun (WGS) entry which is preliminary data.</text>
</comment>
<reference evidence="1 2" key="1">
    <citation type="journal article" date="2018" name="Sci. Rep.">
        <title>Genomic signatures of local adaptation to the degree of environmental predictability in rotifers.</title>
        <authorList>
            <person name="Franch-Gras L."/>
            <person name="Hahn C."/>
            <person name="Garcia-Roger E.M."/>
            <person name="Carmona M.J."/>
            <person name="Serra M."/>
            <person name="Gomez A."/>
        </authorList>
    </citation>
    <scope>NUCLEOTIDE SEQUENCE [LARGE SCALE GENOMIC DNA]</scope>
    <source>
        <strain evidence="1">HYR1</strain>
    </source>
</reference>
<evidence type="ECO:0000313" key="1">
    <source>
        <dbReference type="EMBL" id="RNA29214.1"/>
    </source>
</evidence>
<name>A0A3M7S091_BRAPC</name>
<organism evidence="1 2">
    <name type="scientific">Brachionus plicatilis</name>
    <name type="common">Marine rotifer</name>
    <name type="synonym">Brachionus muelleri</name>
    <dbReference type="NCBI Taxonomy" id="10195"/>
    <lineage>
        <taxon>Eukaryota</taxon>
        <taxon>Metazoa</taxon>
        <taxon>Spiralia</taxon>
        <taxon>Gnathifera</taxon>
        <taxon>Rotifera</taxon>
        <taxon>Eurotatoria</taxon>
        <taxon>Monogononta</taxon>
        <taxon>Pseudotrocha</taxon>
        <taxon>Ploima</taxon>
        <taxon>Brachionidae</taxon>
        <taxon>Brachionus</taxon>
    </lineage>
</organism>
<protein>
    <submittedName>
        <fullName evidence="1">Uncharacterized protein</fullName>
    </submittedName>
</protein>
<dbReference type="EMBL" id="REGN01002264">
    <property type="protein sequence ID" value="RNA29214.1"/>
    <property type="molecule type" value="Genomic_DNA"/>
</dbReference>
<dbReference type="Proteomes" id="UP000276133">
    <property type="component" value="Unassembled WGS sequence"/>
</dbReference>